<accession>A0A7X1NYI7</accession>
<proteinExistence type="inferred from homology"/>
<dbReference type="InterPro" id="IPR000055">
    <property type="entry name" value="Restrct_endonuc_typeI_TRD"/>
</dbReference>
<dbReference type="GO" id="GO:0003677">
    <property type="term" value="F:DNA binding"/>
    <property type="evidence" value="ECO:0007669"/>
    <property type="project" value="UniProtKB-KW"/>
</dbReference>
<dbReference type="EMBL" id="WBSL01000016">
    <property type="protein sequence ID" value="MPY68138.1"/>
    <property type="molecule type" value="Genomic_DNA"/>
</dbReference>
<keyword evidence="5" id="KW-0540">Nuclease</keyword>
<comment type="caution">
    <text evidence="5">The sequence shown here is derived from an EMBL/GenBank/DDBJ whole genome shotgun (WGS) entry which is preliminary data.</text>
</comment>
<feature type="domain" description="Type I restriction modification DNA specificity" evidence="4">
    <location>
        <begin position="21"/>
        <end position="197"/>
    </location>
</feature>
<dbReference type="InterPro" id="IPR052021">
    <property type="entry name" value="Type-I_RS_S_subunit"/>
</dbReference>
<keyword evidence="3" id="KW-0238">DNA-binding</keyword>
<evidence type="ECO:0000256" key="1">
    <source>
        <dbReference type="ARBA" id="ARBA00010923"/>
    </source>
</evidence>
<keyword evidence="5" id="KW-0255">Endonuclease</keyword>
<keyword evidence="2" id="KW-0680">Restriction system</keyword>
<dbReference type="GO" id="GO:0009307">
    <property type="term" value="P:DNA restriction-modification system"/>
    <property type="evidence" value="ECO:0007669"/>
    <property type="project" value="UniProtKB-KW"/>
</dbReference>
<dbReference type="CDD" id="cd17294">
    <property type="entry name" value="RMtype1_S_MmaC7ORF19P_TRD1-CR1_like"/>
    <property type="match status" value="1"/>
</dbReference>
<protein>
    <submittedName>
        <fullName evidence="5">Restriction endonuclease subunit S</fullName>
    </submittedName>
</protein>
<dbReference type="PANTHER" id="PTHR30408">
    <property type="entry name" value="TYPE-1 RESTRICTION ENZYME ECOKI SPECIFICITY PROTEIN"/>
    <property type="match status" value="1"/>
</dbReference>
<dbReference type="Proteomes" id="UP000484842">
    <property type="component" value="Unassembled WGS sequence"/>
</dbReference>
<dbReference type="AlphaFoldDB" id="A0A7X1NYI7"/>
<dbReference type="SUPFAM" id="SSF116734">
    <property type="entry name" value="DNA methylase specificity domain"/>
    <property type="match status" value="2"/>
</dbReference>
<dbReference type="PANTHER" id="PTHR30408:SF12">
    <property type="entry name" value="TYPE I RESTRICTION ENZYME MJAVIII SPECIFICITY SUBUNIT"/>
    <property type="match status" value="1"/>
</dbReference>
<reference evidence="5 6" key="1">
    <citation type="submission" date="2019-10" db="EMBL/GenBank/DDBJ databases">
        <title>Deinococcus sp. isolated from soil.</title>
        <authorList>
            <person name="Li Y."/>
            <person name="Wang J."/>
        </authorList>
    </citation>
    <scope>NUCLEOTIDE SEQUENCE [LARGE SCALE GENOMIC DNA]</scope>
    <source>
        <strain evidence="5 6">SDU3-2</strain>
    </source>
</reference>
<keyword evidence="5" id="KW-0378">Hydrolase</keyword>
<feature type="domain" description="Type I restriction modification DNA specificity" evidence="4">
    <location>
        <begin position="229"/>
        <end position="402"/>
    </location>
</feature>
<dbReference type="Gene3D" id="3.90.220.20">
    <property type="entry name" value="DNA methylase specificity domains"/>
    <property type="match status" value="2"/>
</dbReference>
<keyword evidence="6" id="KW-1185">Reference proteome</keyword>
<dbReference type="RefSeq" id="WP_152872450.1">
    <property type="nucleotide sequence ID" value="NZ_WBSL01000016.1"/>
</dbReference>
<dbReference type="Gene3D" id="1.10.287.1120">
    <property type="entry name" value="Bipartite methylase S protein"/>
    <property type="match status" value="1"/>
</dbReference>
<dbReference type="InterPro" id="IPR044946">
    <property type="entry name" value="Restrct_endonuc_typeI_TRD_sf"/>
</dbReference>
<evidence type="ECO:0000256" key="2">
    <source>
        <dbReference type="ARBA" id="ARBA00022747"/>
    </source>
</evidence>
<evidence type="ECO:0000313" key="5">
    <source>
        <dbReference type="EMBL" id="MPY68138.1"/>
    </source>
</evidence>
<comment type="similarity">
    <text evidence="1">Belongs to the type-I restriction system S methylase family.</text>
</comment>
<evidence type="ECO:0000259" key="4">
    <source>
        <dbReference type="Pfam" id="PF01420"/>
    </source>
</evidence>
<name>A0A7X1NYI7_9DEIO</name>
<organism evidence="5 6">
    <name type="scientific">Deinococcus terrestris</name>
    <dbReference type="NCBI Taxonomy" id="2651870"/>
    <lineage>
        <taxon>Bacteria</taxon>
        <taxon>Thermotogati</taxon>
        <taxon>Deinococcota</taxon>
        <taxon>Deinococci</taxon>
        <taxon>Deinococcales</taxon>
        <taxon>Deinococcaceae</taxon>
        <taxon>Deinococcus</taxon>
    </lineage>
</organism>
<dbReference type="GO" id="GO:0004519">
    <property type="term" value="F:endonuclease activity"/>
    <property type="evidence" value="ECO:0007669"/>
    <property type="project" value="UniProtKB-KW"/>
</dbReference>
<gene>
    <name evidence="5" type="ORF">F8S09_15895</name>
</gene>
<evidence type="ECO:0000313" key="6">
    <source>
        <dbReference type="Proteomes" id="UP000484842"/>
    </source>
</evidence>
<sequence>MTKTTKQVPAPRLRFPGFVGKWEEKKLGELANLLAGATPSTSKKEYWGGDIPWMSSGDIHKKRVRDVQGRITELGYKSASTKMLPINSVLVALAGQGKTRGTVATNAIELCTNQSIAAIMPLEKLNYEFLYSFLDSKYEELRSLSTGEGGRGGLNLGILRDLHIPLPPTLSEQTRIAAALSSLDAIIAAHQSKQAALREHKRGLMAGLFPAEGGRVPRLRFPEFEGAGEWEEKKLGEISDIRTGPFGSVLHQEDYVTEGTPIVTVEHLGEFGLLGDNAPKVSDADKKRLSSYKIITGDIVFSRVGSVDRCSIARPKNDGWLFSGRLLRLRIINEREYTSEFLNQLLKIESSKSKIRNAAVGQTMASLNTEILKRIAFLFPSLPEQTRIAAALSSLDDLIAAQGDHIAALQAFKRGLMQGLFPAASADNHTTQEAAE</sequence>
<dbReference type="CDD" id="cd17517">
    <property type="entry name" value="RMtype1_S_EcoKI_StySPI-TRD2-CR2_like"/>
    <property type="match status" value="1"/>
</dbReference>
<evidence type="ECO:0000256" key="3">
    <source>
        <dbReference type="ARBA" id="ARBA00023125"/>
    </source>
</evidence>
<dbReference type="Pfam" id="PF01420">
    <property type="entry name" value="Methylase_S"/>
    <property type="match status" value="2"/>
</dbReference>